<accession>A0A2V4XEC4</accession>
<gene>
    <name evidence="4" type="ORF">DFQ11_103185</name>
</gene>
<reference evidence="4 5" key="1">
    <citation type="submission" date="2018-06" db="EMBL/GenBank/DDBJ databases">
        <title>Genomic Encyclopedia of Type Strains, Phase III (KMG-III): the genomes of soil and plant-associated and newly described type strains.</title>
        <authorList>
            <person name="Whitman W."/>
        </authorList>
    </citation>
    <scope>NUCLEOTIDE SEQUENCE [LARGE SCALE GENOMIC DNA]</scope>
    <source>
        <strain evidence="4 5">CECT 7945</strain>
    </source>
</reference>
<feature type="domain" description="Secretion system C-terminal sorting" evidence="3">
    <location>
        <begin position="66"/>
        <end position="136"/>
    </location>
</feature>
<protein>
    <submittedName>
        <fullName evidence="4">Putative secreted protein (Por secretion system target)</fullName>
    </submittedName>
</protein>
<evidence type="ECO:0000256" key="2">
    <source>
        <dbReference type="SAM" id="SignalP"/>
    </source>
</evidence>
<feature type="chain" id="PRO_5016031117" evidence="2">
    <location>
        <begin position="20"/>
        <end position="138"/>
    </location>
</feature>
<dbReference type="AlphaFoldDB" id="A0A2V4XEC4"/>
<evidence type="ECO:0000259" key="3">
    <source>
        <dbReference type="Pfam" id="PF18962"/>
    </source>
</evidence>
<feature type="signal peptide" evidence="2">
    <location>
        <begin position="1"/>
        <end position="19"/>
    </location>
</feature>
<dbReference type="OrthoDB" id="849076at2"/>
<evidence type="ECO:0000256" key="1">
    <source>
        <dbReference type="ARBA" id="ARBA00022729"/>
    </source>
</evidence>
<evidence type="ECO:0000313" key="5">
    <source>
        <dbReference type="Proteomes" id="UP000248054"/>
    </source>
</evidence>
<dbReference type="NCBIfam" id="TIGR04183">
    <property type="entry name" value="Por_Secre_tail"/>
    <property type="match status" value="1"/>
</dbReference>
<dbReference type="RefSeq" id="WP_110475719.1">
    <property type="nucleotide sequence ID" value="NZ_BMWQ01000003.1"/>
</dbReference>
<organism evidence="4 5">
    <name type="scientific">Winogradskyella epiphytica</name>
    <dbReference type="NCBI Taxonomy" id="262005"/>
    <lineage>
        <taxon>Bacteria</taxon>
        <taxon>Pseudomonadati</taxon>
        <taxon>Bacteroidota</taxon>
        <taxon>Flavobacteriia</taxon>
        <taxon>Flavobacteriales</taxon>
        <taxon>Flavobacteriaceae</taxon>
        <taxon>Winogradskyella</taxon>
    </lineage>
</organism>
<dbReference type="Proteomes" id="UP000248054">
    <property type="component" value="Unassembled WGS sequence"/>
</dbReference>
<comment type="caution">
    <text evidence="4">The sequence shown here is derived from an EMBL/GenBank/DDBJ whole genome shotgun (WGS) entry which is preliminary data.</text>
</comment>
<keyword evidence="1 2" id="KW-0732">Signal</keyword>
<keyword evidence="5" id="KW-1185">Reference proteome</keyword>
<dbReference type="EMBL" id="QJTD01000003">
    <property type="protein sequence ID" value="PYE81105.1"/>
    <property type="molecule type" value="Genomic_DNA"/>
</dbReference>
<dbReference type="InterPro" id="IPR026444">
    <property type="entry name" value="Secre_tail"/>
</dbReference>
<name>A0A2V4XEC4_9FLAO</name>
<evidence type="ECO:0000313" key="4">
    <source>
        <dbReference type="EMBL" id="PYE81105.1"/>
    </source>
</evidence>
<proteinExistence type="predicted"/>
<dbReference type="Pfam" id="PF18962">
    <property type="entry name" value="Por_Secre_tail"/>
    <property type="match status" value="1"/>
</dbReference>
<sequence length="138" mass="15951">MRKILLGLISIFTFASMSADNSWQQEEGLYGHLSSDFFYAHQENELPVRTSFEVNFNLFQDGLFKISPNPSKNRLNIKLPKSFDNMTVEVFDVLGKRVHRSVITNLDSTIDVSRWKTGVYLVKVSNDIESQTKRFIKQ</sequence>